<evidence type="ECO:0000313" key="1">
    <source>
        <dbReference type="EMBL" id="GLC88024.1"/>
    </source>
</evidence>
<dbReference type="RefSeq" id="WP_264987737.1">
    <property type="nucleotide sequence ID" value="NZ_BRZA01000001.1"/>
</dbReference>
<organism evidence="1 2">
    <name type="scientific">Lysinibacillus piscis</name>
    <dbReference type="NCBI Taxonomy" id="2518931"/>
    <lineage>
        <taxon>Bacteria</taxon>
        <taxon>Bacillati</taxon>
        <taxon>Bacillota</taxon>
        <taxon>Bacilli</taxon>
        <taxon>Bacillales</taxon>
        <taxon>Bacillaceae</taxon>
        <taxon>Lysinibacillus</taxon>
    </lineage>
</organism>
<dbReference type="Gene3D" id="3.40.50.2000">
    <property type="entry name" value="Glycogen Phosphorylase B"/>
    <property type="match status" value="1"/>
</dbReference>
<gene>
    <name evidence="1" type="ORF">LYSBPC_11510</name>
</gene>
<proteinExistence type="predicted"/>
<evidence type="ECO:0008006" key="3">
    <source>
        <dbReference type="Google" id="ProtNLM"/>
    </source>
</evidence>
<accession>A0ABQ5NJ26</accession>
<keyword evidence="2" id="KW-1185">Reference proteome</keyword>
<dbReference type="Gene3D" id="3.40.50.11190">
    <property type="match status" value="1"/>
</dbReference>
<dbReference type="EMBL" id="BRZA01000001">
    <property type="protein sequence ID" value="GLC88024.1"/>
    <property type="molecule type" value="Genomic_DNA"/>
</dbReference>
<sequence>MQNEIQTGQMKKKIVFIVEDCINKGLYPFERVATLAQLLMNEEIFIFVKTHTNDHLAVFMQDKLSPIIFDHFDELPKHIKKIQPDLIIRDGHNSESWQVELLRPFCQTIVHFDDFGDGGQVCDYVLLALHQEVTEYLPAHYMGGNFAFALPTAYQQLTYEEKTNENPPHIVVAFEDGDEHNLTYRTLRHLTQLQIPLQITLVIDDQYQHAIDDLQIMVLSRRHTAIVRKPNALLTLLPKADIIICNANYTPYKIASYGVPCITLAQTEAELLHAFPREHNGFIHLGLGRKMKQSQIQNAVMELLLHEARSERAIKKQRQLQLASNNEALVEMLLDFANGRHNIASISSFCDTI</sequence>
<dbReference type="Proteomes" id="UP001065593">
    <property type="component" value="Unassembled WGS sequence"/>
</dbReference>
<comment type="caution">
    <text evidence="1">The sequence shown here is derived from an EMBL/GenBank/DDBJ whole genome shotgun (WGS) entry which is preliminary data.</text>
</comment>
<dbReference type="SUPFAM" id="SSF53756">
    <property type="entry name" value="UDP-Glycosyltransferase/glycogen phosphorylase"/>
    <property type="match status" value="1"/>
</dbReference>
<protein>
    <recommendedName>
        <fullName evidence="3">CMP-N-acetylneuraminic acid synthetase</fullName>
    </recommendedName>
</protein>
<name>A0ABQ5NJ26_9BACI</name>
<evidence type="ECO:0000313" key="2">
    <source>
        <dbReference type="Proteomes" id="UP001065593"/>
    </source>
</evidence>
<reference evidence="1" key="1">
    <citation type="submission" date="2022-08" db="EMBL/GenBank/DDBJ databases">
        <title>Draft genome sequence of Lysinibacillus sp. strain KH24.</title>
        <authorList>
            <person name="Kanbe H."/>
            <person name="Itoh H."/>
        </authorList>
    </citation>
    <scope>NUCLEOTIDE SEQUENCE</scope>
    <source>
        <strain evidence="1">KH24</strain>
    </source>
</reference>